<keyword evidence="3" id="KW-1185">Reference proteome</keyword>
<proteinExistence type="predicted"/>
<dbReference type="InterPro" id="IPR055562">
    <property type="entry name" value="DUF7138"/>
</dbReference>
<reference evidence="2 3" key="1">
    <citation type="journal article" date="2016" name="Sci. Rep.">
        <title>The Dendrobium catenatum Lindl. genome sequence provides insights into polysaccharide synthase, floral development and adaptive evolution.</title>
        <authorList>
            <person name="Zhang G.Q."/>
            <person name="Xu Q."/>
            <person name="Bian C."/>
            <person name="Tsai W.C."/>
            <person name="Yeh C.M."/>
            <person name="Liu K.W."/>
            <person name="Yoshida K."/>
            <person name="Zhang L.S."/>
            <person name="Chang S.B."/>
            <person name="Chen F."/>
            <person name="Shi Y."/>
            <person name="Su Y.Y."/>
            <person name="Zhang Y.Q."/>
            <person name="Chen L.J."/>
            <person name="Yin Y."/>
            <person name="Lin M."/>
            <person name="Huang H."/>
            <person name="Deng H."/>
            <person name="Wang Z.W."/>
            <person name="Zhu S.L."/>
            <person name="Zhao X."/>
            <person name="Deng C."/>
            <person name="Niu S.C."/>
            <person name="Huang J."/>
            <person name="Wang M."/>
            <person name="Liu G.H."/>
            <person name="Yang H.J."/>
            <person name="Xiao X.J."/>
            <person name="Hsiao Y.Y."/>
            <person name="Wu W.L."/>
            <person name="Chen Y.Y."/>
            <person name="Mitsuda N."/>
            <person name="Ohme-Takagi M."/>
            <person name="Luo Y.B."/>
            <person name="Van de Peer Y."/>
            <person name="Liu Z.J."/>
        </authorList>
    </citation>
    <scope>NUCLEOTIDE SEQUENCE [LARGE SCALE GENOMIC DNA]</scope>
    <source>
        <tissue evidence="2">The whole plant</tissue>
    </source>
</reference>
<gene>
    <name evidence="2" type="ORF">MA16_Dca013173</name>
</gene>
<dbReference type="Proteomes" id="UP000233837">
    <property type="component" value="Unassembled WGS sequence"/>
</dbReference>
<evidence type="ECO:0000259" key="1">
    <source>
        <dbReference type="Pfam" id="PF23596"/>
    </source>
</evidence>
<dbReference type="Pfam" id="PF23596">
    <property type="entry name" value="DUF7138"/>
    <property type="match status" value="1"/>
</dbReference>
<dbReference type="EMBL" id="KZ502476">
    <property type="protein sequence ID" value="PKU78107.1"/>
    <property type="molecule type" value="Genomic_DNA"/>
</dbReference>
<organism evidence="2 3">
    <name type="scientific">Dendrobium catenatum</name>
    <dbReference type="NCBI Taxonomy" id="906689"/>
    <lineage>
        <taxon>Eukaryota</taxon>
        <taxon>Viridiplantae</taxon>
        <taxon>Streptophyta</taxon>
        <taxon>Embryophyta</taxon>
        <taxon>Tracheophyta</taxon>
        <taxon>Spermatophyta</taxon>
        <taxon>Magnoliopsida</taxon>
        <taxon>Liliopsida</taxon>
        <taxon>Asparagales</taxon>
        <taxon>Orchidaceae</taxon>
        <taxon>Epidendroideae</taxon>
        <taxon>Malaxideae</taxon>
        <taxon>Dendrobiinae</taxon>
        <taxon>Dendrobium</taxon>
    </lineage>
</organism>
<evidence type="ECO:0000313" key="3">
    <source>
        <dbReference type="Proteomes" id="UP000233837"/>
    </source>
</evidence>
<name>A0A2I0WR33_9ASPA</name>
<accession>A0A2I0WR33</accession>
<dbReference type="AlphaFoldDB" id="A0A2I0WR33"/>
<feature type="domain" description="DUF7138" evidence="1">
    <location>
        <begin position="3"/>
        <end position="64"/>
    </location>
</feature>
<protein>
    <recommendedName>
        <fullName evidence="1">DUF7138 domain-containing protein</fullName>
    </recommendedName>
</protein>
<reference evidence="2 3" key="2">
    <citation type="journal article" date="2017" name="Nature">
        <title>The Apostasia genome and the evolution of orchids.</title>
        <authorList>
            <person name="Zhang G.Q."/>
            <person name="Liu K.W."/>
            <person name="Li Z."/>
            <person name="Lohaus R."/>
            <person name="Hsiao Y.Y."/>
            <person name="Niu S.C."/>
            <person name="Wang J.Y."/>
            <person name="Lin Y.C."/>
            <person name="Xu Q."/>
            <person name="Chen L.J."/>
            <person name="Yoshida K."/>
            <person name="Fujiwara S."/>
            <person name="Wang Z.W."/>
            <person name="Zhang Y.Q."/>
            <person name="Mitsuda N."/>
            <person name="Wang M."/>
            <person name="Liu G.H."/>
            <person name="Pecoraro L."/>
            <person name="Huang H.X."/>
            <person name="Xiao X.J."/>
            <person name="Lin M."/>
            <person name="Wu X.Y."/>
            <person name="Wu W.L."/>
            <person name="Chen Y.Y."/>
            <person name="Chang S.B."/>
            <person name="Sakamoto S."/>
            <person name="Ohme-Takagi M."/>
            <person name="Yagi M."/>
            <person name="Zeng S.J."/>
            <person name="Shen C.Y."/>
            <person name="Yeh C.M."/>
            <person name="Luo Y.B."/>
            <person name="Tsai W.C."/>
            <person name="Van de Peer Y."/>
            <person name="Liu Z.J."/>
        </authorList>
    </citation>
    <scope>NUCLEOTIDE SEQUENCE [LARGE SCALE GENOMIC DNA]</scope>
    <source>
        <tissue evidence="2">The whole plant</tissue>
    </source>
</reference>
<sequence length="97" mass="11404">MSQTISYIIFKRLISLKLGIPSCRILTYLVRQNNATSSEIRRKVQINELSDFAIIAKERCCFILAILKRFPMKFWNVDVPIAVGLRNWNYQSKVDYM</sequence>
<evidence type="ECO:0000313" key="2">
    <source>
        <dbReference type="EMBL" id="PKU78107.1"/>
    </source>
</evidence>